<dbReference type="EMBL" id="JZEX01000121">
    <property type="protein sequence ID" value="KKB11202.1"/>
    <property type="molecule type" value="Genomic_DNA"/>
</dbReference>
<dbReference type="InterPro" id="IPR038056">
    <property type="entry name" value="YjbR-like_sf"/>
</dbReference>
<proteinExistence type="predicted"/>
<dbReference type="SUPFAM" id="SSF142906">
    <property type="entry name" value="YjbR-like"/>
    <property type="match status" value="1"/>
</dbReference>
<evidence type="ECO:0000313" key="1">
    <source>
        <dbReference type="EMBL" id="KKB11202.1"/>
    </source>
</evidence>
<dbReference type="STRING" id="443610.VE25_14010"/>
<accession>A0A0F5FSR0</accession>
<protein>
    <recommendedName>
        <fullName evidence="3">MmcQ/YjbR family DNA-binding protein</fullName>
    </recommendedName>
</protein>
<organism evidence="1 2">
    <name type="scientific">Devosia geojensis</name>
    <dbReference type="NCBI Taxonomy" id="443610"/>
    <lineage>
        <taxon>Bacteria</taxon>
        <taxon>Pseudomonadati</taxon>
        <taxon>Pseudomonadota</taxon>
        <taxon>Alphaproteobacteria</taxon>
        <taxon>Hyphomicrobiales</taxon>
        <taxon>Devosiaceae</taxon>
        <taxon>Devosia</taxon>
    </lineage>
</organism>
<sequence>MTKAQNRADLDAIFERIEALAGNRDLPEVTRGTSYGTPSLKVKDKSFVRLKDADTLVLLCPPEQKALLMEMSPHIYFETDHYVGWPAVLVRLSAIDDEELSLRLEDSWRFKAPARVAARKPLATNTGEP</sequence>
<reference evidence="1 2" key="1">
    <citation type="submission" date="2015-03" db="EMBL/GenBank/DDBJ databases">
        <authorList>
            <person name="Hassan Y.I."/>
            <person name="Lepp D."/>
            <person name="Li X.-Z."/>
            <person name="Zhou T."/>
        </authorList>
    </citation>
    <scope>NUCLEOTIDE SEQUENCE [LARGE SCALE GENOMIC DNA]</scope>
    <source>
        <strain evidence="1 2">BD-c194</strain>
    </source>
</reference>
<dbReference type="OrthoDB" id="954305at2"/>
<dbReference type="Proteomes" id="UP000033632">
    <property type="component" value="Unassembled WGS sequence"/>
</dbReference>
<dbReference type="Pfam" id="PF04237">
    <property type="entry name" value="YjbR"/>
    <property type="match status" value="1"/>
</dbReference>
<evidence type="ECO:0008006" key="3">
    <source>
        <dbReference type="Google" id="ProtNLM"/>
    </source>
</evidence>
<name>A0A0F5FSR0_9HYPH</name>
<dbReference type="RefSeq" id="WP_046109266.1">
    <property type="nucleotide sequence ID" value="NZ_JZEX01000121.1"/>
</dbReference>
<gene>
    <name evidence="1" type="ORF">VE25_14010</name>
</gene>
<comment type="caution">
    <text evidence="1">The sequence shown here is derived from an EMBL/GenBank/DDBJ whole genome shotgun (WGS) entry which is preliminary data.</text>
</comment>
<dbReference type="AlphaFoldDB" id="A0A0F5FSR0"/>
<dbReference type="PATRIC" id="fig|443610.3.peg.1045"/>
<dbReference type="InterPro" id="IPR058532">
    <property type="entry name" value="YjbR/MT2646/Rv2570-like"/>
</dbReference>
<evidence type="ECO:0000313" key="2">
    <source>
        <dbReference type="Proteomes" id="UP000033632"/>
    </source>
</evidence>
<keyword evidence="2" id="KW-1185">Reference proteome</keyword>